<proteinExistence type="predicted"/>
<comment type="caution">
    <text evidence="1">The sequence shown here is derived from an EMBL/GenBank/DDBJ whole genome shotgun (WGS) entry which is preliminary data.</text>
</comment>
<protein>
    <submittedName>
        <fullName evidence="1">Uncharacterized protein</fullName>
    </submittedName>
</protein>
<dbReference type="Proteomes" id="UP001500880">
    <property type="component" value="Unassembled WGS sequence"/>
</dbReference>
<name>A0ABN1AV15_9BACI</name>
<evidence type="ECO:0000313" key="1">
    <source>
        <dbReference type="EMBL" id="GAA0484426.1"/>
    </source>
</evidence>
<gene>
    <name evidence="1" type="ORF">GCM10008986_07130</name>
</gene>
<reference evidence="1 2" key="1">
    <citation type="journal article" date="2019" name="Int. J. Syst. Evol. Microbiol.">
        <title>The Global Catalogue of Microorganisms (GCM) 10K type strain sequencing project: providing services to taxonomists for standard genome sequencing and annotation.</title>
        <authorList>
            <consortium name="The Broad Institute Genomics Platform"/>
            <consortium name="The Broad Institute Genome Sequencing Center for Infectious Disease"/>
            <person name="Wu L."/>
            <person name="Ma J."/>
        </authorList>
    </citation>
    <scope>NUCLEOTIDE SEQUENCE [LARGE SCALE GENOMIC DNA]</scope>
    <source>
        <strain evidence="1 2">JCM 12389</strain>
    </source>
</reference>
<sequence length="55" mass="6156">MLTNYLVMNILNSEELGLILTECKSSKLYIRAAFTSLPDGLMYIEEGARSLRGSE</sequence>
<organism evidence="1 2">
    <name type="scientific">Salinibacillus aidingensis</name>
    <dbReference type="NCBI Taxonomy" id="237684"/>
    <lineage>
        <taxon>Bacteria</taxon>
        <taxon>Bacillati</taxon>
        <taxon>Bacillota</taxon>
        <taxon>Bacilli</taxon>
        <taxon>Bacillales</taxon>
        <taxon>Bacillaceae</taxon>
        <taxon>Salinibacillus</taxon>
    </lineage>
</organism>
<evidence type="ECO:0000313" key="2">
    <source>
        <dbReference type="Proteomes" id="UP001500880"/>
    </source>
</evidence>
<keyword evidence="2" id="KW-1185">Reference proteome</keyword>
<accession>A0ABN1AV15</accession>
<dbReference type="EMBL" id="BAAADO010000001">
    <property type="protein sequence ID" value="GAA0484426.1"/>
    <property type="molecule type" value="Genomic_DNA"/>
</dbReference>